<comment type="subcellular location">
    <subcellularLocation>
        <location evidence="1">Membrane</location>
        <topology evidence="1">Multi-pass membrane protein</topology>
    </subcellularLocation>
</comment>
<feature type="transmembrane region" description="Helical" evidence="5">
    <location>
        <begin position="479"/>
        <end position="497"/>
    </location>
</feature>
<feature type="transmembrane region" description="Helical" evidence="5">
    <location>
        <begin position="154"/>
        <end position="176"/>
    </location>
</feature>
<dbReference type="Proteomes" id="UP000003790">
    <property type="component" value="Chromosome"/>
</dbReference>
<evidence type="ECO:0000313" key="7">
    <source>
        <dbReference type="EMBL" id="EIM13861.1"/>
    </source>
</evidence>
<dbReference type="EMBL" id="AHOT01000027">
    <property type="protein sequence ID" value="EIM13861.1"/>
    <property type="molecule type" value="Genomic_DNA"/>
</dbReference>
<reference evidence="7 8" key="1">
    <citation type="journal article" date="2012" name="PLoS Genet.">
        <title>Comparative Genomics of Plant-Associated Pseudomonas spp.: Insights into Diversity and Inheritance of Traits Involved in Multitrophic Interactions.</title>
        <authorList>
            <person name="Loper J.E."/>
            <person name="Hassan K.A."/>
            <person name="Mavrodi D.V."/>
            <person name="Davis E.W.II."/>
            <person name="Lim C.K."/>
            <person name="Shaffer B.T."/>
            <person name="Elbourne L.D."/>
            <person name="Stockwell V.O."/>
            <person name="Hartney S.L."/>
            <person name="Breakwell K."/>
            <person name="Henkels M.D."/>
            <person name="Tetu S.G."/>
            <person name="Rangel L.I."/>
            <person name="Kidarsa T.A."/>
            <person name="Wilson N.L."/>
            <person name="van de Mortel J.E."/>
            <person name="Song C."/>
            <person name="Blumhagen R."/>
            <person name="Radune D."/>
            <person name="Hostetler J.B."/>
            <person name="Brinkac L.M."/>
            <person name="Durkin A.S."/>
            <person name="Kluepfel D.A."/>
            <person name="Wechter W.P."/>
            <person name="Anderson A.J."/>
            <person name="Kim Y.C."/>
            <person name="Pierson L.S.III."/>
            <person name="Pierson E.A."/>
            <person name="Lindow S.E."/>
            <person name="Kobayashi D.Y."/>
            <person name="Raaijmakers J.M."/>
            <person name="Weller D.M."/>
            <person name="Thomashow L.S."/>
            <person name="Allen A.E."/>
            <person name="Paulsen I.T."/>
        </authorList>
    </citation>
    <scope>NUCLEOTIDE SEQUENCE [LARGE SCALE GENOMIC DNA]</scope>
    <source>
        <strain evidence="7 8">O6</strain>
    </source>
</reference>
<evidence type="ECO:0000256" key="5">
    <source>
        <dbReference type="SAM" id="Phobius"/>
    </source>
</evidence>
<protein>
    <submittedName>
        <fullName evidence="7">Multidrug resistance protein</fullName>
    </submittedName>
</protein>
<dbReference type="GO" id="GO:0016020">
    <property type="term" value="C:membrane"/>
    <property type="evidence" value="ECO:0007669"/>
    <property type="project" value="UniProtKB-SubCell"/>
</dbReference>
<feature type="transmembrane region" description="Helical" evidence="5">
    <location>
        <begin position="35"/>
        <end position="63"/>
    </location>
</feature>
<evidence type="ECO:0000256" key="3">
    <source>
        <dbReference type="ARBA" id="ARBA00022989"/>
    </source>
</evidence>
<proteinExistence type="predicted"/>
<dbReference type="Pfam" id="PF13515">
    <property type="entry name" value="FUSC_2"/>
    <property type="match status" value="1"/>
</dbReference>
<keyword evidence="3 5" id="KW-1133">Transmembrane helix</keyword>
<comment type="caution">
    <text evidence="7">The sequence shown here is derived from an EMBL/GenBank/DDBJ whole genome shotgun (WGS) entry which is preliminary data.</text>
</comment>
<feature type="domain" description="Integral membrane bound transporter" evidence="6">
    <location>
        <begin position="360"/>
        <end position="492"/>
    </location>
</feature>
<feature type="transmembrane region" description="Helical" evidence="5">
    <location>
        <begin position="395"/>
        <end position="417"/>
    </location>
</feature>
<evidence type="ECO:0000256" key="1">
    <source>
        <dbReference type="ARBA" id="ARBA00004141"/>
    </source>
</evidence>
<organism evidence="7 8">
    <name type="scientific">Pseudomonas chlororaphis O6</name>
    <dbReference type="NCBI Taxonomy" id="1037915"/>
    <lineage>
        <taxon>Bacteria</taxon>
        <taxon>Pseudomonadati</taxon>
        <taxon>Pseudomonadota</taxon>
        <taxon>Gammaproteobacteria</taxon>
        <taxon>Pseudomonadales</taxon>
        <taxon>Pseudomonadaceae</taxon>
        <taxon>Pseudomonas</taxon>
    </lineage>
</organism>
<sequence>MTTSPDLYSGPERLYRFLMAQMRPYPGRLNLMMRTLLSCSLVIIISMALQVPFLALSLIVVFYVTQTNVVLTRMVGTLFILGVTLAIGLSILLLKFTYAYPLLRVLGASTLFFFSVYLMRVTKIGVVFFIVGIVVIYVQTFADLTDQAELVLRLVMWVWVAVSYAILLTLLINTLLLPVEPARQLEDHLRGQLRVVAGRIDGTGSTADLSPENIQRSLLASQQLLRFINMRDSRFLTRHTAYFSRVGAISRLLVLASQLPAKSIITPEIENLRRAVLAVNVSMHTTRSHDGSQETPQLSVLSLPGAYEELQLALLQIQEGEFFDSIKAPAKESKSLFAADAFVNPAYVQFSLKTLFAALICYLFYTASDWQGIHTIMLTCLIVAQPTLGASAQRAYLRLGGALVGGFLALVAMIWVVPDIDGIVGLLFMVLPVMGLGAWIAAGSERVSYAGIQIIFTFSLALLEQFTPNTDLTDIRDRLIGVLLGVGISLVIHRYLWPEAEGQSLLNRLAKLISSVSGSLQINRSANKNSLDLNIWSELRDCEAMLARVALEPGWQTGESKQEVLIFHLQEILERIRSIVMASDALQVELAHARQPDQFASVLPEVLESAKGYLEKYAEILRKADFKRPDVEALKVLDSYAGTNANSSLLESRMRNLLLNIKLLPYSL</sequence>
<feature type="transmembrane region" description="Helical" evidence="5">
    <location>
        <begin position="124"/>
        <end position="142"/>
    </location>
</feature>
<evidence type="ECO:0000256" key="2">
    <source>
        <dbReference type="ARBA" id="ARBA00022692"/>
    </source>
</evidence>
<accession>A0AB33WL85</accession>
<keyword evidence="2 5" id="KW-0812">Transmembrane</keyword>
<evidence type="ECO:0000256" key="4">
    <source>
        <dbReference type="ARBA" id="ARBA00023136"/>
    </source>
</evidence>
<feature type="transmembrane region" description="Helical" evidence="5">
    <location>
        <begin position="423"/>
        <end position="442"/>
    </location>
</feature>
<keyword evidence="4 5" id="KW-0472">Membrane</keyword>
<dbReference type="PANTHER" id="PTHR47804:SF3">
    <property type="entry name" value="PROTEIN BRE4"/>
    <property type="match status" value="1"/>
</dbReference>
<evidence type="ECO:0000313" key="8">
    <source>
        <dbReference type="Proteomes" id="UP000003790"/>
    </source>
</evidence>
<dbReference type="AlphaFoldDB" id="A0AB33WL85"/>
<dbReference type="InterPro" id="IPR049453">
    <property type="entry name" value="Memb_transporter_dom"/>
</dbReference>
<dbReference type="InterPro" id="IPR052430">
    <property type="entry name" value="IVT-Associated"/>
</dbReference>
<name>A0AB33WL85_9PSED</name>
<dbReference type="PANTHER" id="PTHR47804">
    <property type="entry name" value="60S RIBOSOMAL PROTEIN L19"/>
    <property type="match status" value="1"/>
</dbReference>
<feature type="transmembrane region" description="Helical" evidence="5">
    <location>
        <begin position="98"/>
        <end position="117"/>
    </location>
</feature>
<feature type="transmembrane region" description="Helical" evidence="5">
    <location>
        <begin position="70"/>
        <end position="92"/>
    </location>
</feature>
<evidence type="ECO:0000259" key="6">
    <source>
        <dbReference type="Pfam" id="PF13515"/>
    </source>
</evidence>
<gene>
    <name evidence="7" type="ORF">PchlO6_1550</name>
</gene>